<evidence type="ECO:0000256" key="19">
    <source>
        <dbReference type="ARBA" id="ARBA00047827"/>
    </source>
</evidence>
<dbReference type="Gene3D" id="1.10.630.10">
    <property type="entry name" value="Cytochrome P450"/>
    <property type="match status" value="1"/>
</dbReference>
<keyword evidence="9" id="KW-0285">Flavoprotein</keyword>
<evidence type="ECO:0000256" key="8">
    <source>
        <dbReference type="ARBA" id="ARBA00022617"/>
    </source>
</evidence>
<dbReference type="InterPro" id="IPR008254">
    <property type="entry name" value="Flavodoxin/NO_synth"/>
</dbReference>
<dbReference type="RefSeq" id="XP_056769086.1">
    <property type="nucleotide sequence ID" value="XM_056904979.1"/>
</dbReference>
<dbReference type="PANTHER" id="PTHR19384:SF127">
    <property type="entry name" value="BIFUNCTIONAL CYTOCHROME P450_NADPH--P450 REDUCTASE"/>
    <property type="match status" value="1"/>
</dbReference>
<evidence type="ECO:0000256" key="11">
    <source>
        <dbReference type="ARBA" id="ARBA00022723"/>
    </source>
</evidence>
<keyword evidence="16 27" id="KW-0408">Iron</keyword>
<keyword evidence="33" id="KW-1185">Reference proteome</keyword>
<feature type="transmembrane region" description="Helical" evidence="28">
    <location>
        <begin position="1566"/>
        <end position="1584"/>
    </location>
</feature>
<keyword evidence="28" id="KW-0812">Transmembrane</keyword>
<dbReference type="Gene3D" id="1.20.990.10">
    <property type="entry name" value="NADPH-cytochrome p450 Reductase, Chain A, domain 3"/>
    <property type="match status" value="1"/>
</dbReference>
<feature type="transmembrane region" description="Helical" evidence="28">
    <location>
        <begin position="1527"/>
        <end position="1546"/>
    </location>
</feature>
<dbReference type="PROSITE" id="PS00086">
    <property type="entry name" value="CYTOCHROME_P450"/>
    <property type="match status" value="1"/>
</dbReference>
<dbReference type="InterPro" id="IPR036259">
    <property type="entry name" value="MFS_trans_sf"/>
</dbReference>
<comment type="cofactor">
    <cofactor evidence="2 27">
        <name>heme</name>
        <dbReference type="ChEBI" id="CHEBI:30413"/>
    </cofactor>
</comment>
<evidence type="ECO:0000259" key="31">
    <source>
        <dbReference type="PROSITE" id="PS51384"/>
    </source>
</evidence>
<dbReference type="PROSITE" id="PS51384">
    <property type="entry name" value="FAD_FR"/>
    <property type="match status" value="1"/>
</dbReference>
<dbReference type="InterPro" id="IPR029039">
    <property type="entry name" value="Flavoprotein-like_sf"/>
</dbReference>
<feature type="transmembrane region" description="Helical" evidence="28">
    <location>
        <begin position="1257"/>
        <end position="1276"/>
    </location>
</feature>
<evidence type="ECO:0000313" key="33">
    <source>
        <dbReference type="Proteomes" id="UP001213681"/>
    </source>
</evidence>
<evidence type="ECO:0000256" key="21">
    <source>
        <dbReference type="ARBA" id="ARBA00050670"/>
    </source>
</evidence>
<comment type="subcellular location">
    <subcellularLocation>
        <location evidence="4">Membrane</location>
        <topology evidence="4">Multi-pass membrane protein</topology>
    </subcellularLocation>
</comment>
<reference evidence="32" key="1">
    <citation type="submission" date="2022-12" db="EMBL/GenBank/DDBJ databases">
        <authorList>
            <person name="Petersen C."/>
        </authorList>
    </citation>
    <scope>NUCLEOTIDE SEQUENCE</scope>
    <source>
        <strain evidence="32">IBT 16125</strain>
    </source>
</reference>
<feature type="transmembrane region" description="Helical" evidence="28">
    <location>
        <begin position="1620"/>
        <end position="1643"/>
    </location>
</feature>
<comment type="catalytic activity">
    <reaction evidence="19">
        <text>an organic molecule + reduced [NADPH--hemoprotein reductase] + O2 = an alcohol + oxidized [NADPH--hemoprotein reductase] + H2O + H(+)</text>
        <dbReference type="Rhea" id="RHEA:17149"/>
        <dbReference type="Rhea" id="RHEA-COMP:11964"/>
        <dbReference type="Rhea" id="RHEA-COMP:11965"/>
        <dbReference type="ChEBI" id="CHEBI:15377"/>
        <dbReference type="ChEBI" id="CHEBI:15378"/>
        <dbReference type="ChEBI" id="CHEBI:15379"/>
        <dbReference type="ChEBI" id="CHEBI:30879"/>
        <dbReference type="ChEBI" id="CHEBI:57618"/>
        <dbReference type="ChEBI" id="CHEBI:58210"/>
        <dbReference type="ChEBI" id="CHEBI:142491"/>
        <dbReference type="EC" id="1.14.14.1"/>
    </reaction>
</comment>
<comment type="catalytic activity">
    <reaction evidence="22">
        <text>dodecan-1-ol + reduced [NADPH--hemoprotein reductase] + O2 = 1,4-dodecanediol + oxidized [NADPH--hemoprotein reductase] + H2O + H(+)</text>
        <dbReference type="Rhea" id="RHEA:76763"/>
        <dbReference type="Rhea" id="RHEA-COMP:11964"/>
        <dbReference type="Rhea" id="RHEA-COMP:11965"/>
        <dbReference type="ChEBI" id="CHEBI:15377"/>
        <dbReference type="ChEBI" id="CHEBI:15378"/>
        <dbReference type="ChEBI" id="CHEBI:15379"/>
        <dbReference type="ChEBI" id="CHEBI:28878"/>
        <dbReference type="ChEBI" id="CHEBI:57618"/>
        <dbReference type="ChEBI" id="CHEBI:58210"/>
        <dbReference type="ChEBI" id="CHEBI:195422"/>
    </reaction>
    <physiologicalReaction direction="left-to-right" evidence="22">
        <dbReference type="Rhea" id="RHEA:76764"/>
    </physiologicalReaction>
</comment>
<dbReference type="EC" id="1.14.14.1" evidence="6"/>
<dbReference type="SUPFAM" id="SSF63380">
    <property type="entry name" value="Riboflavin synthase domain-like"/>
    <property type="match status" value="1"/>
</dbReference>
<evidence type="ECO:0000256" key="23">
    <source>
        <dbReference type="ARBA" id="ARBA00051516"/>
    </source>
</evidence>
<dbReference type="InterPro" id="IPR017927">
    <property type="entry name" value="FAD-bd_FR_type"/>
</dbReference>
<dbReference type="FunFam" id="1.10.630.10:FF:000040">
    <property type="entry name" value="Bifunctional cytochrome P450/NADPH--P450 reductase"/>
    <property type="match status" value="1"/>
</dbReference>
<comment type="similarity">
    <text evidence="5">In the N-terminal section; belongs to the cytochrome P450 family.</text>
</comment>
<evidence type="ECO:0000256" key="1">
    <source>
        <dbReference type="ARBA" id="ARBA00001917"/>
    </source>
</evidence>
<dbReference type="GO" id="GO:0050660">
    <property type="term" value="F:flavin adenine dinucleotide binding"/>
    <property type="evidence" value="ECO:0007669"/>
    <property type="project" value="TreeGrafter"/>
</dbReference>
<evidence type="ECO:0000256" key="12">
    <source>
        <dbReference type="ARBA" id="ARBA00022827"/>
    </source>
</evidence>
<evidence type="ECO:0000256" key="20">
    <source>
        <dbReference type="ARBA" id="ARBA00049342"/>
    </source>
</evidence>
<evidence type="ECO:0000256" key="5">
    <source>
        <dbReference type="ARBA" id="ARBA00010018"/>
    </source>
</evidence>
<keyword evidence="28" id="KW-1133">Transmembrane helix</keyword>
<evidence type="ECO:0000256" key="9">
    <source>
        <dbReference type="ARBA" id="ARBA00022630"/>
    </source>
</evidence>
<dbReference type="CDD" id="cd11068">
    <property type="entry name" value="CYP120A1"/>
    <property type="match status" value="1"/>
</dbReference>
<evidence type="ECO:0000256" key="25">
    <source>
        <dbReference type="ARBA" id="ARBA00069187"/>
    </source>
</evidence>
<dbReference type="GeneID" id="81595222"/>
<dbReference type="Gene3D" id="3.40.50.360">
    <property type="match status" value="1"/>
</dbReference>
<evidence type="ECO:0000256" key="6">
    <source>
        <dbReference type="ARBA" id="ARBA00012109"/>
    </source>
</evidence>
<name>A0AAD6G528_9EURO</name>
<evidence type="ECO:0000256" key="17">
    <source>
        <dbReference type="ARBA" id="ARBA00023033"/>
    </source>
</evidence>
<evidence type="ECO:0000256" key="15">
    <source>
        <dbReference type="ARBA" id="ARBA00023002"/>
    </source>
</evidence>
<dbReference type="SUPFAM" id="SSF52218">
    <property type="entry name" value="Flavoproteins"/>
    <property type="match status" value="1"/>
</dbReference>
<dbReference type="Gene3D" id="1.20.1250.20">
    <property type="entry name" value="MFS general substrate transporter like domains"/>
    <property type="match status" value="1"/>
</dbReference>
<dbReference type="GO" id="GO:0022857">
    <property type="term" value="F:transmembrane transporter activity"/>
    <property type="evidence" value="ECO:0007669"/>
    <property type="project" value="InterPro"/>
</dbReference>
<keyword evidence="11 27" id="KW-0479">Metal-binding</keyword>
<dbReference type="GO" id="GO:0043386">
    <property type="term" value="P:mycotoxin biosynthetic process"/>
    <property type="evidence" value="ECO:0007669"/>
    <property type="project" value="UniProtKB-ARBA"/>
</dbReference>
<dbReference type="InterPro" id="IPR011701">
    <property type="entry name" value="MFS"/>
</dbReference>
<dbReference type="Pfam" id="PF07690">
    <property type="entry name" value="MFS_1"/>
    <property type="match status" value="1"/>
</dbReference>
<dbReference type="Pfam" id="PF00667">
    <property type="entry name" value="FAD_binding_1"/>
    <property type="match status" value="1"/>
</dbReference>
<keyword evidence="13" id="KW-0521">NADP</keyword>
<proteinExistence type="inferred from homology"/>
<dbReference type="Pfam" id="PF00175">
    <property type="entry name" value="NAD_binding_1"/>
    <property type="match status" value="1"/>
</dbReference>
<evidence type="ECO:0000256" key="26">
    <source>
        <dbReference type="ARBA" id="ARBA00081991"/>
    </source>
</evidence>
<comment type="cofactor">
    <cofactor evidence="3">
        <name>FAD</name>
        <dbReference type="ChEBI" id="CHEBI:57692"/>
    </cofactor>
</comment>
<organism evidence="32 33">
    <name type="scientific">Penicillium daleae</name>
    <dbReference type="NCBI Taxonomy" id="63821"/>
    <lineage>
        <taxon>Eukaryota</taxon>
        <taxon>Fungi</taxon>
        <taxon>Dikarya</taxon>
        <taxon>Ascomycota</taxon>
        <taxon>Pezizomycotina</taxon>
        <taxon>Eurotiomycetes</taxon>
        <taxon>Eurotiomycetidae</taxon>
        <taxon>Eurotiales</taxon>
        <taxon>Aspergillaceae</taxon>
        <taxon>Penicillium</taxon>
    </lineage>
</organism>
<gene>
    <name evidence="32" type="ORF">N7458_001596</name>
</gene>
<feature type="transmembrane region" description="Helical" evidence="28">
    <location>
        <begin position="1316"/>
        <end position="1333"/>
    </location>
</feature>
<comment type="catalytic activity">
    <reaction evidence="24">
        <text>dodecan-1-ol + reduced [NADPH--hemoprotein reductase] + O2 = 1,6-dodecanediol + oxidized [NADPH--hemoprotein reductase] + H2O + H(+)</text>
        <dbReference type="Rhea" id="RHEA:76779"/>
        <dbReference type="Rhea" id="RHEA-COMP:11964"/>
        <dbReference type="Rhea" id="RHEA-COMP:11965"/>
        <dbReference type="ChEBI" id="CHEBI:15377"/>
        <dbReference type="ChEBI" id="CHEBI:15378"/>
        <dbReference type="ChEBI" id="CHEBI:15379"/>
        <dbReference type="ChEBI" id="CHEBI:28878"/>
        <dbReference type="ChEBI" id="CHEBI:57618"/>
        <dbReference type="ChEBI" id="CHEBI:58210"/>
        <dbReference type="ChEBI" id="CHEBI:195445"/>
    </reaction>
    <physiologicalReaction direction="left-to-right" evidence="24">
        <dbReference type="Rhea" id="RHEA:76780"/>
    </physiologicalReaction>
</comment>
<dbReference type="GO" id="GO:0010181">
    <property type="term" value="F:FMN binding"/>
    <property type="evidence" value="ECO:0007669"/>
    <property type="project" value="InterPro"/>
</dbReference>
<comment type="cofactor">
    <cofactor evidence="1">
        <name>FMN</name>
        <dbReference type="ChEBI" id="CHEBI:58210"/>
    </cofactor>
</comment>
<feature type="transmembrane region" description="Helical" evidence="28">
    <location>
        <begin position="1596"/>
        <end position="1614"/>
    </location>
</feature>
<evidence type="ECO:0000259" key="29">
    <source>
        <dbReference type="PROSITE" id="PS50850"/>
    </source>
</evidence>
<dbReference type="Gene3D" id="3.40.50.80">
    <property type="entry name" value="Nucleotide-binding domain of ferredoxin-NADP reductase (FNR) module"/>
    <property type="match status" value="1"/>
</dbReference>
<dbReference type="InterPro" id="IPR020846">
    <property type="entry name" value="MFS_dom"/>
</dbReference>
<dbReference type="InterPro" id="IPR017972">
    <property type="entry name" value="Cyt_P450_CS"/>
</dbReference>
<keyword evidence="12" id="KW-0274">FAD</keyword>
<evidence type="ECO:0000256" key="7">
    <source>
        <dbReference type="ARBA" id="ARBA00022448"/>
    </source>
</evidence>
<comment type="caution">
    <text evidence="32">The sequence shown here is derived from an EMBL/GenBank/DDBJ whole genome shotgun (WGS) entry which is preliminary data.</text>
</comment>
<evidence type="ECO:0000256" key="24">
    <source>
        <dbReference type="ARBA" id="ARBA00052652"/>
    </source>
</evidence>
<keyword evidence="17" id="KW-0503">Monooxygenase</keyword>
<dbReference type="PRINTS" id="PR00463">
    <property type="entry name" value="EP450I"/>
</dbReference>
<dbReference type="SUPFAM" id="SSF48264">
    <property type="entry name" value="Cytochrome P450"/>
    <property type="match status" value="1"/>
</dbReference>
<feature type="transmembrane region" description="Helical" evidence="28">
    <location>
        <begin position="1441"/>
        <end position="1465"/>
    </location>
</feature>
<keyword evidence="8 27" id="KW-0349">Heme</keyword>
<dbReference type="InterPro" id="IPR001128">
    <property type="entry name" value="Cyt_P450"/>
</dbReference>
<evidence type="ECO:0000256" key="28">
    <source>
        <dbReference type="SAM" id="Phobius"/>
    </source>
</evidence>
<dbReference type="PRINTS" id="PR00385">
    <property type="entry name" value="P450"/>
</dbReference>
<dbReference type="EMBL" id="JAPVEA010000002">
    <property type="protein sequence ID" value="KAJ5460044.1"/>
    <property type="molecule type" value="Genomic_DNA"/>
</dbReference>
<dbReference type="InterPro" id="IPR002401">
    <property type="entry name" value="Cyt_P450_E_grp-I"/>
</dbReference>
<dbReference type="InterPro" id="IPR023173">
    <property type="entry name" value="NADPH_Cyt_P450_Rdtase_alpha"/>
</dbReference>
<dbReference type="GO" id="GO:0020037">
    <property type="term" value="F:heme binding"/>
    <property type="evidence" value="ECO:0007669"/>
    <property type="project" value="InterPro"/>
</dbReference>
<evidence type="ECO:0000256" key="3">
    <source>
        <dbReference type="ARBA" id="ARBA00001974"/>
    </source>
</evidence>
<dbReference type="CDD" id="cd06206">
    <property type="entry name" value="bifunctional_CYPOR"/>
    <property type="match status" value="1"/>
</dbReference>
<protein>
    <recommendedName>
        <fullName evidence="25">Self-sufficient cytochrome P450 monooxygenase CYP505E4</fullName>
        <ecNumber evidence="6">1.14.14.1</ecNumber>
        <ecNumber evidence="18">1.6.2.4</ecNumber>
    </recommendedName>
    <alternativeName>
        <fullName evidence="26">Bifunctional cytochrome P450/NADPH--P450 reductase CYP505E4</fullName>
    </alternativeName>
</protein>
<evidence type="ECO:0000256" key="18">
    <source>
        <dbReference type="ARBA" id="ARBA00023797"/>
    </source>
</evidence>
<dbReference type="PROSITE" id="PS50902">
    <property type="entry name" value="FLAVODOXIN_LIKE"/>
    <property type="match status" value="1"/>
</dbReference>
<dbReference type="GO" id="GO:0003958">
    <property type="term" value="F:NADPH-hemoprotein reductase activity"/>
    <property type="evidence" value="ECO:0007669"/>
    <property type="project" value="UniProtKB-EC"/>
</dbReference>
<evidence type="ECO:0000256" key="10">
    <source>
        <dbReference type="ARBA" id="ARBA00022643"/>
    </source>
</evidence>
<dbReference type="InterPro" id="IPR036396">
    <property type="entry name" value="Cyt_P450_sf"/>
</dbReference>
<feature type="transmembrane region" description="Helical" evidence="28">
    <location>
        <begin position="933"/>
        <end position="953"/>
    </location>
</feature>
<feature type="transmembrane region" description="Helical" evidence="28">
    <location>
        <begin position="1485"/>
        <end position="1506"/>
    </location>
</feature>
<dbReference type="Proteomes" id="UP001213681">
    <property type="component" value="Unassembled WGS sequence"/>
</dbReference>
<keyword evidence="7" id="KW-0813">Transport</keyword>
<sequence>MSASKEIPIPGPRGVPILGNIYDIEPEVPLNSIDLLADNYGEIFRLTALGNQRVFISSHELIDEVCNEERFGKIVTQGLKEIRNGTHDGLFTANYPGEENWAIAHRILVPAFGPLMIRGMFDDMYDIATQLVMKWARQGPHTPITVTDDFTRLTLDTIALCSMGTRFNSFYHDDMHPFVEAMVGLLGGSANRARRPALWNNLPTSENSKYWSDVAYLRNLSQELVDARKNNPEDKKDLLNALILGRDPQTGKGMTDESIVDNMITFLIAGHETTSGMLSFLFYYLLKTPHAYKKAQEEVDRVIGRRKITVEDMSKLPYITAVMRETLRLKPTAPMIAVHAHPEKNKEDPVTLGGGKYVLYKDEPIVLLLGKMQRDPKVYGPDADEFRPERMLDGNFEKLPKNAWKPFGNGMRGCIGRPFAWQEALLVVAILLQNFNFQMDNPSYDLRLKQTLTIKPKDFQIRASLREGLDPTKLSLALSDTAGVHKDVGVTERERKPKVAPTNGKMRPMHIFYGSNTGTCEAFARRLADDAVGYGFAAQISCLDSALQNITKEDPVVFISASYEGQPPDNAAHFFEWLSELKGDSLKGVNYAVFGCGHHDWASTFHRIPKAVNELVCENGGNRLCDLGLADAANSDMFTDFDGWGETAFWPAIVAKFGGGPEQIVKSKSSLQVEVSSGVRASTLGLQLEEGFVVENTVLTKPGVPTKRLLRFKLPSDMTYQCGDYLAVLPVNPSTVVRRAIRRFDLPWDAILRVKKPSSGLAPPSIPLDTPISAFELLSTYVELSQPASKRDVKLLADAAIEDAEVQAELQYIASSPSRFTAEIVQNRISPLDLLMRYPSIKLSIGDFLAMLPPMRVRQYSISSSPLSDPSECSITFSVLNAPALSGISEPGSESPEEYLGVASNYLSELQPGERAHISVRPSNSGFKPPVDLQTPMIMACAGSGLAPFRGFVMDRAERIRGRRNSIDAADVPENNKPAKAVLYIGCRTEGKDDIHSDELAEWASQGAVDVRWALSRPANGSPGKHVQDLMLEDRVELVDLFEKGANIYVCGSTGVGSAVRDVCKTMYLDHRREKIREAKETGEQLGPEAELGEDTAAERFFDQLRTKARPTKIVISPRVKPLSSIMPKEEIPAARPYLVHSHAHEGEIPGTVDLSAAEGDDTAYGQALYPVPAEDPNDPLQWPIWKKNVILIIVAVYSFLGNSSLTGPSVYIGLYSKEFGISQAEASGLISYPNLAFGFGSLILVPLYLKIGRRPVTLLSMLTFLAGLIGASRSTSYTGLMIARVFHGFGSGVCESLPVQLVNDIFFLHERGKKIGYYTICLCLGSTGPLYAGYMLAGGYSWRLFFYVEAAFAGALLIMAFFFVEESTYHRKEQLTTPISLNHSPTALDTDEKLEDNFQLENVSSISVPPRKSFLVTLKPWGAIDPDAEFIMTILRSFTYFLVPAVFWVIASYGLYIGLGALAFNYTFPLKITEPPYNWSETNSGLIAVASFVGYLLALPFSSTSDRLAAYRTKRNNGIRESEMRLPALFPALLLAPAGLIVYGFTAQRNLHWMGFFAGVAMDQFASYFYFTFTLAYAVDSYYANTSEMLIAMNLGKQAISFGMGSYLLDWILSRGYAVVISGIFGAVLLVNNLMVIVFILFGKRIRRWTAQSWLGKLHQRTATRDMTQ</sequence>
<dbReference type="SUPFAM" id="SSF52343">
    <property type="entry name" value="Ferredoxin reductase-like, C-terminal NADP-linked domain"/>
    <property type="match status" value="1"/>
</dbReference>
<dbReference type="Pfam" id="PF00067">
    <property type="entry name" value="p450"/>
    <property type="match status" value="1"/>
</dbReference>
<feature type="domain" description="FAD-binding FR-type" evidence="31">
    <location>
        <begin position="686"/>
        <end position="930"/>
    </location>
</feature>
<dbReference type="PANTHER" id="PTHR19384">
    <property type="entry name" value="NITRIC OXIDE SYNTHASE-RELATED"/>
    <property type="match status" value="1"/>
</dbReference>
<keyword evidence="28" id="KW-0472">Membrane</keyword>
<feature type="domain" description="Flavodoxin-like" evidence="30">
    <location>
        <begin position="509"/>
        <end position="649"/>
    </location>
</feature>
<keyword evidence="14" id="KW-0249">Electron transport</keyword>
<dbReference type="PROSITE" id="PS50850">
    <property type="entry name" value="MFS"/>
    <property type="match status" value="1"/>
</dbReference>
<reference evidence="32" key="2">
    <citation type="journal article" date="2023" name="IMA Fungus">
        <title>Comparative genomic study of the Penicillium genus elucidates a diverse pangenome and 15 lateral gene transfer events.</title>
        <authorList>
            <person name="Petersen C."/>
            <person name="Sorensen T."/>
            <person name="Nielsen M.R."/>
            <person name="Sondergaard T.E."/>
            <person name="Sorensen J.L."/>
            <person name="Fitzpatrick D.A."/>
            <person name="Frisvad J.C."/>
            <person name="Nielsen K.L."/>
        </authorList>
    </citation>
    <scope>NUCLEOTIDE SEQUENCE</scope>
    <source>
        <strain evidence="32">IBT 16125</strain>
    </source>
</reference>
<feature type="transmembrane region" description="Helical" evidence="28">
    <location>
        <begin position="1190"/>
        <end position="1213"/>
    </location>
</feature>
<comment type="catalytic activity">
    <reaction evidence="20">
        <text>2 oxidized [cytochrome P450] + NADPH = 2 reduced [cytochrome P450] + NADP(+) + H(+)</text>
        <dbReference type="Rhea" id="RHEA:24040"/>
        <dbReference type="Rhea" id="RHEA-COMP:14627"/>
        <dbReference type="Rhea" id="RHEA-COMP:14628"/>
        <dbReference type="ChEBI" id="CHEBI:15378"/>
        <dbReference type="ChEBI" id="CHEBI:55376"/>
        <dbReference type="ChEBI" id="CHEBI:57783"/>
        <dbReference type="ChEBI" id="CHEBI:58349"/>
        <dbReference type="ChEBI" id="CHEBI:60344"/>
        <dbReference type="EC" id="1.6.2.4"/>
    </reaction>
</comment>
<feature type="domain" description="Major facilitator superfamily (MFS) profile" evidence="29">
    <location>
        <begin position="1191"/>
        <end position="1646"/>
    </location>
</feature>
<dbReference type="Gene3D" id="2.40.30.10">
    <property type="entry name" value="Translation factors"/>
    <property type="match status" value="1"/>
</dbReference>
<comment type="catalytic activity">
    <reaction evidence="23">
        <text>dodecanoate + reduced [NADPH--hemoprotein reductase] + O2 = 5-hydroxydodecanoate + oxidized [NADPH--hemoprotein reductase] + H2O + H(+)</text>
        <dbReference type="Rhea" id="RHEA:76723"/>
        <dbReference type="Rhea" id="RHEA-COMP:11964"/>
        <dbReference type="Rhea" id="RHEA-COMP:11965"/>
        <dbReference type="ChEBI" id="CHEBI:15377"/>
        <dbReference type="ChEBI" id="CHEBI:15378"/>
        <dbReference type="ChEBI" id="CHEBI:15379"/>
        <dbReference type="ChEBI" id="CHEBI:18262"/>
        <dbReference type="ChEBI" id="CHEBI:57618"/>
        <dbReference type="ChEBI" id="CHEBI:58210"/>
        <dbReference type="ChEBI" id="CHEBI:195418"/>
    </reaction>
    <physiologicalReaction direction="left-to-right" evidence="23">
        <dbReference type="Rhea" id="RHEA:76724"/>
    </physiologicalReaction>
</comment>
<evidence type="ECO:0000256" key="22">
    <source>
        <dbReference type="ARBA" id="ARBA00050725"/>
    </source>
</evidence>
<feature type="binding site" description="axial binding residue" evidence="27">
    <location>
        <position position="414"/>
    </location>
    <ligand>
        <name>heme</name>
        <dbReference type="ChEBI" id="CHEBI:30413"/>
    </ligand>
    <ligandPart>
        <name>Fe</name>
        <dbReference type="ChEBI" id="CHEBI:18248"/>
    </ligandPart>
</feature>
<dbReference type="GO" id="GO:0005506">
    <property type="term" value="F:iron ion binding"/>
    <property type="evidence" value="ECO:0007669"/>
    <property type="project" value="InterPro"/>
</dbReference>
<dbReference type="InterPro" id="IPR001433">
    <property type="entry name" value="OxRdtase_FAD/NAD-bd"/>
</dbReference>
<keyword evidence="15" id="KW-0560">Oxidoreductase</keyword>
<evidence type="ECO:0000256" key="13">
    <source>
        <dbReference type="ARBA" id="ARBA00022857"/>
    </source>
</evidence>
<evidence type="ECO:0000259" key="30">
    <source>
        <dbReference type="PROSITE" id="PS50902"/>
    </source>
</evidence>
<dbReference type="GO" id="GO:0016020">
    <property type="term" value="C:membrane"/>
    <property type="evidence" value="ECO:0007669"/>
    <property type="project" value="UniProtKB-SubCell"/>
</dbReference>
<evidence type="ECO:0000256" key="2">
    <source>
        <dbReference type="ARBA" id="ARBA00001971"/>
    </source>
</evidence>
<evidence type="ECO:0000256" key="4">
    <source>
        <dbReference type="ARBA" id="ARBA00004141"/>
    </source>
</evidence>
<dbReference type="GO" id="GO:0005829">
    <property type="term" value="C:cytosol"/>
    <property type="evidence" value="ECO:0007669"/>
    <property type="project" value="TreeGrafter"/>
</dbReference>
<dbReference type="InterPro" id="IPR003097">
    <property type="entry name" value="CysJ-like_FAD-binding"/>
</dbReference>
<evidence type="ECO:0000256" key="16">
    <source>
        <dbReference type="ARBA" id="ARBA00023004"/>
    </source>
</evidence>
<feature type="transmembrane region" description="Helical" evidence="28">
    <location>
        <begin position="1233"/>
        <end position="1250"/>
    </location>
</feature>
<evidence type="ECO:0000256" key="14">
    <source>
        <dbReference type="ARBA" id="ARBA00022982"/>
    </source>
</evidence>
<evidence type="ECO:0000256" key="27">
    <source>
        <dbReference type="PIRSR" id="PIRSR602401-1"/>
    </source>
</evidence>
<dbReference type="InterPro" id="IPR039261">
    <property type="entry name" value="FNR_nucleotide-bd"/>
</dbReference>
<dbReference type="GO" id="GO:0016712">
    <property type="term" value="F:oxidoreductase activity, acting on paired donors, with incorporation or reduction of molecular oxygen, reduced flavin or flavoprotein as one donor, and incorporation of one atom of oxygen"/>
    <property type="evidence" value="ECO:0007669"/>
    <property type="project" value="UniProtKB-EC"/>
</dbReference>
<accession>A0AAD6G528</accession>
<dbReference type="Pfam" id="PF00258">
    <property type="entry name" value="Flavodoxin_1"/>
    <property type="match status" value="1"/>
</dbReference>
<feature type="transmembrane region" description="Helical" evidence="28">
    <location>
        <begin position="1282"/>
        <end position="1304"/>
    </location>
</feature>
<evidence type="ECO:0000313" key="32">
    <source>
        <dbReference type="EMBL" id="KAJ5460044.1"/>
    </source>
</evidence>
<dbReference type="SUPFAM" id="SSF103473">
    <property type="entry name" value="MFS general substrate transporter"/>
    <property type="match status" value="1"/>
</dbReference>
<feature type="transmembrane region" description="Helical" evidence="28">
    <location>
        <begin position="1345"/>
        <end position="1365"/>
    </location>
</feature>
<keyword evidence="10" id="KW-0288">FMN</keyword>
<dbReference type="EC" id="1.6.2.4" evidence="18"/>
<dbReference type="InterPro" id="IPR017938">
    <property type="entry name" value="Riboflavin_synthase-like_b-brl"/>
</dbReference>
<comment type="catalytic activity">
    <reaction evidence="21">
        <text>dodecan-1-ol + reduced [NADPH--hemoprotein reductase] + O2 = 1,5-dodecanediol + oxidized [NADPH--hemoprotein reductase] + H2O + H(+)</text>
        <dbReference type="Rhea" id="RHEA:76759"/>
        <dbReference type="Rhea" id="RHEA-COMP:11964"/>
        <dbReference type="Rhea" id="RHEA-COMP:11965"/>
        <dbReference type="ChEBI" id="CHEBI:15377"/>
        <dbReference type="ChEBI" id="CHEBI:15378"/>
        <dbReference type="ChEBI" id="CHEBI:15379"/>
        <dbReference type="ChEBI" id="CHEBI:28878"/>
        <dbReference type="ChEBI" id="CHEBI:57618"/>
        <dbReference type="ChEBI" id="CHEBI:58210"/>
        <dbReference type="ChEBI" id="CHEBI:195414"/>
    </reaction>
    <physiologicalReaction direction="left-to-right" evidence="21">
        <dbReference type="Rhea" id="RHEA:76760"/>
    </physiologicalReaction>
</comment>